<dbReference type="EMBL" id="CP021780">
    <property type="protein sequence ID" value="ASA20091.1"/>
    <property type="molecule type" value="Genomic_DNA"/>
</dbReference>
<feature type="transmembrane region" description="Helical" evidence="1">
    <location>
        <begin position="149"/>
        <end position="169"/>
    </location>
</feature>
<proteinExistence type="predicted"/>
<dbReference type="Proteomes" id="UP000249890">
    <property type="component" value="Chromosome"/>
</dbReference>
<protein>
    <submittedName>
        <fullName evidence="2">ABC transporter permease</fullName>
    </submittedName>
</protein>
<evidence type="ECO:0000313" key="2">
    <source>
        <dbReference type="EMBL" id="ASA20091.1"/>
    </source>
</evidence>
<reference evidence="2 3" key="1">
    <citation type="submission" date="2017-06" db="EMBL/GenBank/DDBJ databases">
        <title>Complete genome sequence of Paenibacillus donghaensis KCTC 13049T isolated from East Sea sediment, South Korea.</title>
        <authorList>
            <person name="Jung B.K."/>
            <person name="Hong S.-J."/>
            <person name="Shin J.-H."/>
        </authorList>
    </citation>
    <scope>NUCLEOTIDE SEQUENCE [LARGE SCALE GENOMIC DNA]</scope>
    <source>
        <strain evidence="2 3">KCTC 13049</strain>
    </source>
</reference>
<dbReference type="OrthoDB" id="9784784at2"/>
<keyword evidence="1" id="KW-0472">Membrane</keyword>
<feature type="transmembrane region" description="Helical" evidence="1">
    <location>
        <begin position="176"/>
        <end position="195"/>
    </location>
</feature>
<dbReference type="Pfam" id="PF12730">
    <property type="entry name" value="ABC2_membrane_4"/>
    <property type="match status" value="1"/>
</dbReference>
<name>A0A2Z2KJV6_9BACL</name>
<feature type="transmembrane region" description="Helical" evidence="1">
    <location>
        <begin position="20"/>
        <end position="38"/>
    </location>
</feature>
<feature type="transmembrane region" description="Helical" evidence="1">
    <location>
        <begin position="58"/>
        <end position="78"/>
    </location>
</feature>
<evidence type="ECO:0000313" key="3">
    <source>
        <dbReference type="Proteomes" id="UP000249890"/>
    </source>
</evidence>
<keyword evidence="1" id="KW-1133">Transmembrane helix</keyword>
<gene>
    <name evidence="2" type="ORF">B9T62_04345</name>
</gene>
<feature type="transmembrane region" description="Helical" evidence="1">
    <location>
        <begin position="201"/>
        <end position="221"/>
    </location>
</feature>
<accession>A0A2Z2KJV6</accession>
<keyword evidence="3" id="KW-1185">Reference proteome</keyword>
<dbReference type="AlphaFoldDB" id="A0A2Z2KJV6"/>
<organism evidence="2 3">
    <name type="scientific">Paenibacillus donghaensis</name>
    <dbReference type="NCBI Taxonomy" id="414771"/>
    <lineage>
        <taxon>Bacteria</taxon>
        <taxon>Bacillati</taxon>
        <taxon>Bacillota</taxon>
        <taxon>Bacilli</taxon>
        <taxon>Bacillales</taxon>
        <taxon>Paenibacillaceae</taxon>
        <taxon>Paenibacillus</taxon>
    </lineage>
</organism>
<evidence type="ECO:0000256" key="1">
    <source>
        <dbReference type="SAM" id="Phobius"/>
    </source>
</evidence>
<keyword evidence="1" id="KW-0812">Transmembrane</keyword>
<sequence length="230" mass="24886">MLKLMTLEIRKFKLGGLFKAVLIANLVILAFMIMVIFIDQGEIDPTFATFSEVFDGLSVFVKTTFIIFASVLLSKLVIEEYRSNTISLLFMYPIPRKSLMTAKLIIVFLFTLVNIIVSNIVLGAIIVGINHFVEVIPGTISLQDAGTELVTIMADAVYAAGISLIALFVGMRKKSVSATIVTAVLVASLISSGWGDFRLGNLVGVSVSLGLVGMVIAYLSIRNVESEDIA</sequence>
<feature type="transmembrane region" description="Helical" evidence="1">
    <location>
        <begin position="99"/>
        <end position="129"/>
    </location>
</feature>
<dbReference type="KEGG" id="pdh:B9T62_04345"/>